<dbReference type="RefSeq" id="WP_096483941.1">
    <property type="nucleotide sequence ID" value="NZ_AP014809.1"/>
</dbReference>
<evidence type="ECO:0000313" key="3">
    <source>
        <dbReference type="Proteomes" id="UP000218288"/>
    </source>
</evidence>
<keyword evidence="1" id="KW-0812">Transmembrane</keyword>
<organism evidence="2 3">
    <name type="scientific">Methylorubrum populi</name>
    <dbReference type="NCBI Taxonomy" id="223967"/>
    <lineage>
        <taxon>Bacteria</taxon>
        <taxon>Pseudomonadati</taxon>
        <taxon>Pseudomonadota</taxon>
        <taxon>Alphaproteobacteria</taxon>
        <taxon>Hyphomicrobiales</taxon>
        <taxon>Methylobacteriaceae</taxon>
        <taxon>Methylorubrum</taxon>
    </lineage>
</organism>
<dbReference type="AlphaFoldDB" id="A0A160PB19"/>
<name>A0A160PB19_9HYPH</name>
<reference evidence="2 3" key="1">
    <citation type="journal article" date="2016" name="Genome Announc.">
        <title>Complete Genome Sequence of Methylobacterium populi P-1M, Isolated from Pink-Pigmented Household Biofilm.</title>
        <authorList>
            <person name="Morohoshi T."/>
            <person name="Ikeda T."/>
        </authorList>
    </citation>
    <scope>NUCLEOTIDE SEQUENCE [LARGE SCALE GENOMIC DNA]</scope>
    <source>
        <strain evidence="2 3">P-1M</strain>
    </source>
</reference>
<feature type="transmembrane region" description="Helical" evidence="1">
    <location>
        <begin position="6"/>
        <end position="25"/>
    </location>
</feature>
<keyword evidence="1" id="KW-0472">Membrane</keyword>
<dbReference type="Proteomes" id="UP000218288">
    <property type="component" value="Chromosome"/>
</dbReference>
<accession>A0A160PB19</accession>
<evidence type="ECO:0000256" key="1">
    <source>
        <dbReference type="SAM" id="Phobius"/>
    </source>
</evidence>
<proteinExistence type="predicted"/>
<feature type="transmembrane region" description="Helical" evidence="1">
    <location>
        <begin position="64"/>
        <end position="85"/>
    </location>
</feature>
<feature type="transmembrane region" description="Helical" evidence="1">
    <location>
        <begin position="32"/>
        <end position="52"/>
    </location>
</feature>
<sequence length="97" mass="9604">MAVLAGSFLGLVLGSALLGALFAWILRRALPIPLVASYAVGTAAMTGVYAFAGAVPPAPFDRGAAFLAFNLAGGALAFALLWLTAGRRKGAAGKAGA</sequence>
<gene>
    <name evidence="2" type="ORF">MPPM_0819</name>
</gene>
<protein>
    <submittedName>
        <fullName evidence="2">Uncharacterized protein</fullName>
    </submittedName>
</protein>
<keyword evidence="1" id="KW-1133">Transmembrane helix</keyword>
<dbReference type="EMBL" id="AP014809">
    <property type="protein sequence ID" value="BAU89424.1"/>
    <property type="molecule type" value="Genomic_DNA"/>
</dbReference>
<evidence type="ECO:0000313" key="2">
    <source>
        <dbReference type="EMBL" id="BAU89424.1"/>
    </source>
</evidence>